<reference evidence="1" key="1">
    <citation type="submission" date="2013-11" db="EMBL/GenBank/DDBJ databases">
        <title>The Genome Sequence of Phytophthora parasitica CJ02B3.</title>
        <authorList>
            <consortium name="The Broad Institute Genomics Platform"/>
            <person name="Russ C."/>
            <person name="Tyler B."/>
            <person name="Panabieres F."/>
            <person name="Shan W."/>
            <person name="Tripathy S."/>
            <person name="Grunwald N."/>
            <person name="Machado M."/>
            <person name="Johnson C.S."/>
            <person name="Arredondo F."/>
            <person name="Hong C."/>
            <person name="Coffey M."/>
            <person name="Young S.K."/>
            <person name="Zeng Q."/>
            <person name="Gargeya S."/>
            <person name="Fitzgerald M."/>
            <person name="Abouelleil A."/>
            <person name="Alvarado L."/>
            <person name="Chapman S.B."/>
            <person name="Gainer-Dewar J."/>
            <person name="Goldberg J."/>
            <person name="Griggs A."/>
            <person name="Gujja S."/>
            <person name="Hansen M."/>
            <person name="Howarth C."/>
            <person name="Imamovic A."/>
            <person name="Ireland A."/>
            <person name="Larimer J."/>
            <person name="McCowan C."/>
            <person name="Murphy C."/>
            <person name="Pearson M."/>
            <person name="Poon T.W."/>
            <person name="Priest M."/>
            <person name="Roberts A."/>
            <person name="Saif S."/>
            <person name="Shea T."/>
            <person name="Sykes S."/>
            <person name="Wortman J."/>
            <person name="Nusbaum C."/>
            <person name="Birren B."/>
        </authorList>
    </citation>
    <scope>NUCLEOTIDE SEQUENCE [LARGE SCALE GENOMIC DNA]</scope>
    <source>
        <strain evidence="1">CJ02B3</strain>
    </source>
</reference>
<name>W2GJ13_PHYNI</name>
<sequence>MATLQMHYPDMLKLQCSSLYIQKFRDLLVGLAVGEAEILAWSSTISRGYLMSRLPHALEHLAKWLT</sequence>
<evidence type="ECO:0000313" key="1">
    <source>
        <dbReference type="EMBL" id="ETK82280.1"/>
    </source>
</evidence>
<dbReference type="Proteomes" id="UP000053236">
    <property type="component" value="Unassembled WGS sequence"/>
</dbReference>
<organism evidence="1">
    <name type="scientific">Phytophthora nicotianae</name>
    <name type="common">Potato buckeye rot agent</name>
    <name type="synonym">Phytophthora parasitica</name>
    <dbReference type="NCBI Taxonomy" id="4792"/>
    <lineage>
        <taxon>Eukaryota</taxon>
        <taxon>Sar</taxon>
        <taxon>Stramenopiles</taxon>
        <taxon>Oomycota</taxon>
        <taxon>Peronosporomycetes</taxon>
        <taxon>Peronosporales</taxon>
        <taxon>Peronosporaceae</taxon>
        <taxon>Phytophthora</taxon>
    </lineage>
</organism>
<gene>
    <name evidence="1" type="ORF">L915_12299</name>
</gene>
<accession>W2GJ13</accession>
<dbReference type="EMBL" id="KI687245">
    <property type="protein sequence ID" value="ETK82280.1"/>
    <property type="molecule type" value="Genomic_DNA"/>
</dbReference>
<dbReference type="AlphaFoldDB" id="W2GJ13"/>
<protein>
    <submittedName>
        <fullName evidence="1">Uncharacterized protein</fullName>
    </submittedName>
</protein>
<proteinExistence type="predicted"/>